<reference evidence="5" key="1">
    <citation type="submission" date="2023-11" db="EMBL/GenBank/DDBJ databases">
        <authorList>
            <person name="Tan Y."/>
        </authorList>
    </citation>
    <scope>NUCLEOTIDE SEQUENCE</scope>
</reference>
<dbReference type="SUPFAM" id="SSF51126">
    <property type="entry name" value="Pectin lyase-like"/>
    <property type="match status" value="1"/>
</dbReference>
<dbReference type="Gene3D" id="2.10.10.80">
    <property type="match status" value="1"/>
</dbReference>
<dbReference type="InterPro" id="IPR012334">
    <property type="entry name" value="Pectin_lyas_fold"/>
</dbReference>
<dbReference type="Pfam" id="PF18668">
    <property type="entry name" value="Tail_spike_N"/>
    <property type="match status" value="1"/>
</dbReference>
<dbReference type="Pfam" id="PF12708">
    <property type="entry name" value="Pect-lyase_RHGA_epim"/>
    <property type="match status" value="1"/>
</dbReference>
<dbReference type="InterPro" id="IPR024535">
    <property type="entry name" value="RHGA/B-epi-like_pectate_lyase"/>
</dbReference>
<dbReference type="SMART" id="SM00710">
    <property type="entry name" value="PbH1"/>
    <property type="match status" value="4"/>
</dbReference>
<protein>
    <recommendedName>
        <fullName evidence="7">Tail spike protein</fullName>
    </recommendedName>
</protein>
<dbReference type="InterPro" id="IPR040775">
    <property type="entry name" value="Tail_spike_N"/>
</dbReference>
<evidence type="ECO:0000256" key="1">
    <source>
        <dbReference type="ARBA" id="ARBA00004328"/>
    </source>
</evidence>
<dbReference type="Gene3D" id="3.30.2020.50">
    <property type="match status" value="1"/>
</dbReference>
<evidence type="ECO:0008006" key="7">
    <source>
        <dbReference type="Google" id="ProtNLM"/>
    </source>
</evidence>
<evidence type="ECO:0000313" key="6">
    <source>
        <dbReference type="Proteomes" id="UP001432061"/>
    </source>
</evidence>
<dbReference type="Gene3D" id="2.160.20.10">
    <property type="entry name" value="Single-stranded right-handed beta-helix, Pectin lyase-like"/>
    <property type="match status" value="1"/>
</dbReference>
<evidence type="ECO:0000259" key="4">
    <source>
        <dbReference type="Pfam" id="PF18668"/>
    </source>
</evidence>
<name>A0AAX4G921_9CAUD</name>
<dbReference type="InterPro" id="IPR006626">
    <property type="entry name" value="PbH1"/>
</dbReference>
<dbReference type="InterPro" id="IPR011050">
    <property type="entry name" value="Pectin_lyase_fold/virulence"/>
</dbReference>
<accession>A0AAX4G921</accession>
<comment type="subcellular location">
    <subcellularLocation>
        <location evidence="1">Virion</location>
    </subcellularLocation>
</comment>
<feature type="domain" description="Rhamnogalacturonase A/B/Epimerase-like pectate lyase" evidence="3">
    <location>
        <begin position="193"/>
        <end position="259"/>
    </location>
</feature>
<dbReference type="EMBL" id="OR776998">
    <property type="protein sequence ID" value="WPH64567.1"/>
    <property type="molecule type" value="Genomic_DNA"/>
</dbReference>
<proteinExistence type="predicted"/>
<sequence length="637" mass="66816">MNEMFSQGGKGSTGILTNKQAIARKFGVKQNEVVYFAVGVDLGGYKVIYDKTTQRAYSLPVLPAGTTAVSLGTNAVLVHSAGSIDLGELAVSREEYVTLPGSFDTGATLNVKNELLTHTTGKYRWDGELPKTVSSGSTPESAGGTGLGKWVSVGDAALRINLASDDGAGLVGFKSPLANSIKRTLYDKNKDLVSVKDFGAVGDGVTDDTAAFQAAIDSKKSLYIPDGIYLISSTLIITATDSLCIVGNSFGHVNDQTTGSVIKFTGLASPAIRVQGGAIGAKISGLFLDIQDSSSDGFDFGGAWYLKLQDCVVRNARYGVYLHYDSPDYFSGVAELTSCYFAKCANGVKTSKVDINVVKVDNCTFFDGVNGVLIGDSGTASSVRNFIVRDSLFEANTGYDVGVVAGGAQQLLVDGNYFEENTASSLARVYVADDSHSPRSSSVSITNNTFSKDTTGDLIFLSGISGVLVKQNWSAFGGIGFVRAINIDNYEIDRCSTVSGATACNVVIDNVLQVPDTSVNKIYINKAQEYAFIGSTVAKRSSACTRAMINFNGISGSLVYADGATVTKTGTGKYTVNLSNTMPSSAYAVLCSVGNTTSGGKLVINAVSTSPDSFNLEVFDLSGSYQDSGYISAAVVM</sequence>
<keyword evidence="2" id="KW-0946">Virion</keyword>
<dbReference type="GO" id="GO:0019058">
    <property type="term" value="P:viral life cycle"/>
    <property type="evidence" value="ECO:0007669"/>
    <property type="project" value="UniProtKB-ARBA"/>
</dbReference>
<dbReference type="GO" id="GO:0051701">
    <property type="term" value="P:biological process involved in interaction with host"/>
    <property type="evidence" value="ECO:0007669"/>
    <property type="project" value="UniProtKB-ARBA"/>
</dbReference>
<evidence type="ECO:0000256" key="2">
    <source>
        <dbReference type="ARBA" id="ARBA00022844"/>
    </source>
</evidence>
<evidence type="ECO:0000313" key="5">
    <source>
        <dbReference type="EMBL" id="WPH64567.1"/>
    </source>
</evidence>
<organism evidence="5 6">
    <name type="scientific">Escherichia phage YX22</name>
    <dbReference type="NCBI Taxonomy" id="3093951"/>
    <lineage>
        <taxon>Viruses</taxon>
        <taxon>Duplodnaviria</taxon>
        <taxon>Heunggongvirae</taxon>
        <taxon>Uroviricota</taxon>
        <taxon>Caudoviricetes</taxon>
        <taxon>Pantevenvirales</taxon>
        <taxon>Ackermannviridae</taxon>
        <taxon>Aglimvirinae</taxon>
    </lineage>
</organism>
<dbReference type="Proteomes" id="UP001432061">
    <property type="component" value="Segment"/>
</dbReference>
<dbReference type="GO" id="GO:0044423">
    <property type="term" value="C:virion component"/>
    <property type="evidence" value="ECO:0007669"/>
    <property type="project" value="UniProtKB-KW"/>
</dbReference>
<evidence type="ECO:0000259" key="3">
    <source>
        <dbReference type="Pfam" id="PF12708"/>
    </source>
</evidence>
<feature type="domain" description="Tail spike TSP1/Gp66 N-terminal" evidence="4">
    <location>
        <begin position="90"/>
        <end position="155"/>
    </location>
</feature>